<keyword evidence="3 6" id="KW-0547">Nucleotide-binding</keyword>
<evidence type="ECO:0000256" key="4">
    <source>
        <dbReference type="ARBA" id="ARBA00022960"/>
    </source>
</evidence>
<keyword evidence="5 6" id="KW-0342">GTP-binding</keyword>
<dbReference type="PANTHER" id="PTHR30314">
    <property type="entry name" value="CELL DIVISION PROTEIN FTSZ-RELATED"/>
    <property type="match status" value="1"/>
</dbReference>
<sequence length="392" mass="41095">MKLALVGVGETGSRIVDRVLEVEADTGRAFTRGNALVCDISRTPTDGFDAVPEEQRVLIGDTHAAVTADGLDGEDVDLAAEVTRTDLPEIRRALDSLAIHDSDAVLVVAGLGDATGSGAGSVLVEELQGTYDEPLYALGVLPADDDGGRAALNAARSLRSIVPTADSTLTFDREMWPVRSDGDDDDPAIRALATRVATLFAAGELDADAVAENAMDSSDLIRTLDPGGIASIGYASTDVQPDERGVLARLLAWFRSDDDADETTDAAKVKGLVRQAAGSRLTTPAEVSSAERALVVLSGPPSELSRRGFESARQWLEQEADTVEILAGDDPRPRSSTLEAVVLFSNVTDVPRVDELQSRAVDTQDALAAESSATGDGATGEHETAVESPDDE</sequence>
<evidence type="ECO:0000256" key="3">
    <source>
        <dbReference type="ARBA" id="ARBA00022741"/>
    </source>
</evidence>
<evidence type="ECO:0000256" key="1">
    <source>
        <dbReference type="ARBA" id="ARBA00006877"/>
    </source>
</evidence>
<dbReference type="RefSeq" id="WP_021780570.1">
    <property type="nucleotide sequence ID" value="NZ_BATA01000065.1"/>
</dbReference>
<dbReference type="OrthoDB" id="329751at2157"/>
<dbReference type="GO" id="GO:0005525">
    <property type="term" value="F:GTP binding"/>
    <property type="evidence" value="ECO:0007669"/>
    <property type="project" value="UniProtKB-UniRule"/>
</dbReference>
<reference evidence="9 10" key="1">
    <citation type="submission" date="2013-09" db="EMBL/GenBank/DDBJ databases">
        <title>Whole genome sequencing of Halarchaeum acidiphilum strain MH1-52-1.</title>
        <authorList>
            <person name="Shimane Y."/>
            <person name="Minegishi H."/>
            <person name="Nishi S."/>
            <person name="Echigo A."/>
            <person name="Shuto A."/>
            <person name="Konishi M."/>
            <person name="Ito T."/>
            <person name="Ohkuma M."/>
            <person name="Ohta Y."/>
            <person name="Nagano Y."/>
            <person name="Tsubouchi T."/>
            <person name="Mori K."/>
            <person name="Usui K."/>
            <person name="Kamekura M."/>
            <person name="Usami R."/>
            <person name="Takaki Y."/>
            <person name="Hatada Y."/>
        </authorList>
    </citation>
    <scope>NUCLEOTIDE SEQUENCE [LARGE SCALE GENOMIC DNA]</scope>
    <source>
        <strain evidence="9 10">JCM 16109</strain>
    </source>
</reference>
<feature type="region of interest" description="Disordered" evidence="7">
    <location>
        <begin position="364"/>
        <end position="392"/>
    </location>
</feature>
<dbReference type="GO" id="GO:0005737">
    <property type="term" value="C:cytoplasm"/>
    <property type="evidence" value="ECO:0007669"/>
    <property type="project" value="UniProtKB-SubCell"/>
</dbReference>
<feature type="binding site" evidence="6">
    <location>
        <position position="146"/>
    </location>
    <ligand>
        <name>GTP</name>
        <dbReference type="ChEBI" id="CHEBI:37565"/>
    </ligand>
</feature>
<dbReference type="SMART" id="SM00864">
    <property type="entry name" value="Tubulin"/>
    <property type="match status" value="1"/>
</dbReference>
<proteinExistence type="inferred from homology"/>
<dbReference type="GO" id="GO:0008360">
    <property type="term" value="P:regulation of cell shape"/>
    <property type="evidence" value="ECO:0007669"/>
    <property type="project" value="UniProtKB-UniRule"/>
</dbReference>
<dbReference type="AlphaFoldDB" id="U2YGJ4"/>
<evidence type="ECO:0000313" key="9">
    <source>
        <dbReference type="EMBL" id="GAD53406.1"/>
    </source>
</evidence>
<dbReference type="eggNOG" id="arCOG02202">
    <property type="taxonomic scope" value="Archaea"/>
</dbReference>
<name>U2YGJ4_9EURY</name>
<comment type="similarity">
    <text evidence="1 6">Belongs to the CetZ family.</text>
</comment>
<dbReference type="HAMAP" id="MF_01946">
    <property type="entry name" value="CetZ"/>
    <property type="match status" value="1"/>
</dbReference>
<organism evidence="9 10">
    <name type="scientific">Halarchaeum acidiphilum MH1-52-1</name>
    <dbReference type="NCBI Taxonomy" id="1261545"/>
    <lineage>
        <taxon>Archaea</taxon>
        <taxon>Methanobacteriati</taxon>
        <taxon>Methanobacteriota</taxon>
        <taxon>Stenosarchaea group</taxon>
        <taxon>Halobacteria</taxon>
        <taxon>Halobacteriales</taxon>
        <taxon>Halobacteriaceae</taxon>
    </lineage>
</organism>
<dbReference type="InterPro" id="IPR048737">
    <property type="entry name" value="CetZ_C"/>
</dbReference>
<comment type="function">
    <text evidence="6">Involved in cell shape control.</text>
</comment>
<dbReference type="GO" id="GO:0032153">
    <property type="term" value="C:cell division site"/>
    <property type="evidence" value="ECO:0007669"/>
    <property type="project" value="TreeGrafter"/>
</dbReference>
<dbReference type="Pfam" id="PF00091">
    <property type="entry name" value="Tubulin"/>
    <property type="match status" value="1"/>
</dbReference>
<comment type="caution">
    <text evidence="6">Lacks conserved residue(s) required for the propagation of feature annotation.</text>
</comment>
<dbReference type="SUPFAM" id="SSF52490">
    <property type="entry name" value="Tubulin nucleotide-binding domain-like"/>
    <property type="match status" value="1"/>
</dbReference>
<dbReference type="InterPro" id="IPR032907">
    <property type="entry name" value="CetZ"/>
</dbReference>
<feature type="domain" description="Tubulin/FtsZ GTPase" evidence="8">
    <location>
        <begin position="2"/>
        <end position="207"/>
    </location>
</feature>
<dbReference type="Gene3D" id="3.30.1330.20">
    <property type="entry name" value="Tubulin/FtsZ, C-terminal domain"/>
    <property type="match status" value="1"/>
</dbReference>
<evidence type="ECO:0000256" key="6">
    <source>
        <dbReference type="HAMAP-Rule" id="MF_01946"/>
    </source>
</evidence>
<dbReference type="EMBL" id="BATA01000065">
    <property type="protein sequence ID" value="GAD53406.1"/>
    <property type="molecule type" value="Genomic_DNA"/>
</dbReference>
<protein>
    <recommendedName>
        <fullName evidence="6">Tubulin-like protein CetZ</fullName>
    </recommendedName>
</protein>
<dbReference type="InterPro" id="IPR037103">
    <property type="entry name" value="Tubulin/FtsZ-like_C"/>
</dbReference>
<evidence type="ECO:0000259" key="8">
    <source>
        <dbReference type="SMART" id="SM00864"/>
    </source>
</evidence>
<evidence type="ECO:0000256" key="5">
    <source>
        <dbReference type="ARBA" id="ARBA00023134"/>
    </source>
</evidence>
<evidence type="ECO:0000256" key="2">
    <source>
        <dbReference type="ARBA" id="ARBA00022490"/>
    </source>
</evidence>
<dbReference type="InterPro" id="IPR036525">
    <property type="entry name" value="Tubulin/FtsZ_GTPase_sf"/>
</dbReference>
<dbReference type="Proteomes" id="UP000016986">
    <property type="component" value="Unassembled WGS sequence"/>
</dbReference>
<dbReference type="InterPro" id="IPR003008">
    <property type="entry name" value="Tubulin_FtsZ_GTPase"/>
</dbReference>
<dbReference type="Gene3D" id="3.40.50.1440">
    <property type="entry name" value="Tubulin/FtsZ, GTPase domain"/>
    <property type="match status" value="1"/>
</dbReference>
<dbReference type="GO" id="GO:0003924">
    <property type="term" value="F:GTPase activity"/>
    <property type="evidence" value="ECO:0007669"/>
    <property type="project" value="InterPro"/>
</dbReference>
<comment type="subcellular location">
    <subcellularLocation>
        <location evidence="6">Cytoplasm</location>
    </subcellularLocation>
</comment>
<dbReference type="InterPro" id="IPR045061">
    <property type="entry name" value="FtsZ/CetZ"/>
</dbReference>
<gene>
    <name evidence="6" type="primary">cetZ</name>
    <name evidence="9" type="ORF">MBEHAL_2166</name>
</gene>
<feature type="binding site" evidence="6">
    <location>
        <begin position="114"/>
        <end position="116"/>
    </location>
    <ligand>
        <name>GTP</name>
        <dbReference type="ChEBI" id="CHEBI:37565"/>
    </ligand>
</feature>
<dbReference type="GO" id="GO:0051301">
    <property type="term" value="P:cell division"/>
    <property type="evidence" value="ECO:0007669"/>
    <property type="project" value="TreeGrafter"/>
</dbReference>
<evidence type="ECO:0000313" key="10">
    <source>
        <dbReference type="Proteomes" id="UP000016986"/>
    </source>
</evidence>
<comment type="caution">
    <text evidence="9">The sequence shown here is derived from an EMBL/GenBank/DDBJ whole genome shotgun (WGS) entry which is preliminary data.</text>
</comment>
<evidence type="ECO:0000256" key="7">
    <source>
        <dbReference type="SAM" id="MobiDB-lite"/>
    </source>
</evidence>
<keyword evidence="10" id="KW-1185">Reference proteome</keyword>
<dbReference type="CDD" id="cd02202">
    <property type="entry name" value="CetZ_tubulin-like"/>
    <property type="match status" value="1"/>
</dbReference>
<accession>U2YGJ4</accession>
<keyword evidence="4 6" id="KW-0133">Cell shape</keyword>
<dbReference type="PANTHER" id="PTHR30314:SF10">
    <property type="entry name" value="TUBULIN-LIKE PROTEIN CETZ"/>
    <property type="match status" value="1"/>
</dbReference>
<dbReference type="Pfam" id="PF21011">
    <property type="entry name" value="CetZ_C"/>
    <property type="match status" value="1"/>
</dbReference>
<keyword evidence="2 6" id="KW-0963">Cytoplasm</keyword>